<evidence type="ECO:0000256" key="1">
    <source>
        <dbReference type="SAM" id="Phobius"/>
    </source>
</evidence>
<reference evidence="2 3" key="1">
    <citation type="submission" date="2015-07" db="EMBL/GenBank/DDBJ databases">
        <title>Lactobacillus korensis/26-25/ whole genome sequencing.</title>
        <authorList>
            <person name="Kim M.K."/>
            <person name="Im W.-T."/>
            <person name="Srinivasan S."/>
            <person name="Lee J.-J."/>
        </authorList>
    </citation>
    <scope>NUCLEOTIDE SEQUENCE [LARGE SCALE GENOMIC DNA]</scope>
    <source>
        <strain evidence="2 3">26-25</strain>
    </source>
</reference>
<sequence length="245" mass="27785">MKKIRALMKFDLEMLLDNRLAFVYAVIFPLLFFAMSNWKNVMAQQTYDTEKLIILLTPYLSYVVMSNTLNNVVLMVYGRREDGFLKMYYFIVERRSYLLLAPEILYYFISLIECLGFTLLAMIAFHNLSPILLLQVLLIITVIYFPTCGILSLLVLLPIKPPSMTALSGGVLLLAVLTYSYTTSFLPLRVLTMFNPTILTSDLISSMLTQSVAGWGWVLGVGLVDCAIGYLCMTHLPIISKSQRV</sequence>
<protein>
    <submittedName>
        <fullName evidence="2">Uncharacterized protein</fullName>
    </submittedName>
</protein>
<keyword evidence="1" id="KW-1133">Transmembrane helix</keyword>
<evidence type="ECO:0000313" key="3">
    <source>
        <dbReference type="Proteomes" id="UP000036000"/>
    </source>
</evidence>
<dbReference type="KEGG" id="lko:ABN16_04620"/>
<organism evidence="2 3">
    <name type="scientific">Levilactobacillus koreensis</name>
    <dbReference type="NCBI Taxonomy" id="637971"/>
    <lineage>
        <taxon>Bacteria</taxon>
        <taxon>Bacillati</taxon>
        <taxon>Bacillota</taxon>
        <taxon>Bacilli</taxon>
        <taxon>Lactobacillales</taxon>
        <taxon>Lactobacillaceae</taxon>
        <taxon>Levilactobacillus</taxon>
    </lineage>
</organism>
<name>A0AAC8ZGA3_9LACO</name>
<feature type="transmembrane region" description="Helical" evidence="1">
    <location>
        <begin position="21"/>
        <end position="39"/>
    </location>
</feature>
<dbReference type="AlphaFoldDB" id="A0AAC8ZGA3"/>
<dbReference type="Proteomes" id="UP000036000">
    <property type="component" value="Chromosome"/>
</dbReference>
<feature type="transmembrane region" description="Helical" evidence="1">
    <location>
        <begin position="59"/>
        <end position="77"/>
    </location>
</feature>
<keyword evidence="1" id="KW-0472">Membrane</keyword>
<dbReference type="EMBL" id="CP012033">
    <property type="protein sequence ID" value="AKP64348.1"/>
    <property type="molecule type" value="Genomic_DNA"/>
</dbReference>
<accession>A0AAC8ZGA3</accession>
<keyword evidence="3" id="KW-1185">Reference proteome</keyword>
<feature type="transmembrane region" description="Helical" evidence="1">
    <location>
        <begin position="212"/>
        <end position="233"/>
    </location>
</feature>
<evidence type="ECO:0000313" key="2">
    <source>
        <dbReference type="EMBL" id="AKP64348.1"/>
    </source>
</evidence>
<dbReference type="RefSeq" id="WP_048733296.1">
    <property type="nucleotide sequence ID" value="NZ_CP012033.1"/>
</dbReference>
<feature type="transmembrane region" description="Helical" evidence="1">
    <location>
        <begin position="131"/>
        <end position="159"/>
    </location>
</feature>
<keyword evidence="1" id="KW-0812">Transmembrane</keyword>
<gene>
    <name evidence="2" type="ORF">ABN16_04620</name>
</gene>
<feature type="transmembrane region" description="Helical" evidence="1">
    <location>
        <begin position="171"/>
        <end position="192"/>
    </location>
</feature>
<feature type="transmembrane region" description="Helical" evidence="1">
    <location>
        <begin position="104"/>
        <end position="125"/>
    </location>
</feature>
<proteinExistence type="predicted"/>